<dbReference type="AlphaFoldDB" id="A0A1N7HHU1"/>
<sequence>MPELRGYLCWDPEVASRTIKTEAVNPSPAIFLATHAPLRIRQARIQGRSLSPVPDKWTDEMAVLNDFLKRRSSTGTLLMPVVGDSGSGKSHLVRWVREKIADNATSTGKYKVIYLEKSQTSLKAVIEALLEGLEDESLEKLRSEVRSFSSGTTEEKLARRLINALNETLAATTPNDLPGAATRVLAGPRGLASILQDPYIQEHMLAPGRYVPQLASQLLRDRGASSAERPPGFTVEDLPLSLQDVKQAAQISQRLLQMLLTRPELQHAAVDLLNQSLESAVRSASNLGVGRLLQAMLQVRQGYAEKKKEIILLIEDFALIQGVQGELLEALTESATREGTTRYAPMRTLMAVTTGYFRDLPETVMSRVAAATSGYVYDLDRVFNNEDDGTEQIASFVGRYLNAARVGDTELDRLQGQLVPNHCDECPLRTECHQAFGHSEEGYGLYPFNRPALTRMIHSVAPRDQPWAFVPRTVLSTVLRPILIEHTDELRSDTFPGERFKDRYRTAAIDDPLPTSIASAVDSTMPEQADRLKRVLEFWGNGPHSGHINTDLLTAFGLKRLPDGVQPPNPIVPPIIEPGPRDETLKASLRKRLATVEDWGARADRPLPQDIARELRGVINDAIIRRYPWTTPLMKELAKTEVERAWPNNATIVSIDGASERIVGVEKAPIKFARNPFNSQSFQSWVRAMAGAPITRVSDVRRLATLSEAKTHEVTSRLQTYFEISDEQLVLGFRASLIGAALAGIAWPGIDEASLLAACLHDGSGWGRQDQYLRTQKWQRMLTGHMAHRTALVERLRISVGVAQGTGAVRMIDAARVLPLLKQATDNWTWNPDPTVPAWVKPAVNNFSGWIDVADEQIHEMAGVLQRLRHHVPRGVSGTDSLGAVMQALKEAEKVGLSPSRLDKTNLENLYTKAVDLDWRIVSRLEDDLEKSVRGDDPNAIETRVRAAARDRGAAIEHAHNFLIAADKWLDTALSDAAARSGTSGDDNIAAELKGLLRQWASLSATKEGDLGD</sequence>
<dbReference type="NCBIfam" id="NF041065">
    <property type="entry name" value="DpdH"/>
    <property type="match status" value="1"/>
</dbReference>
<gene>
    <name evidence="1" type="ORF">SAMN05421833_15121</name>
</gene>
<dbReference type="OrthoDB" id="6400788at2"/>
<protein>
    <submittedName>
        <fullName evidence="1">Uncharacterized protein</fullName>
    </submittedName>
</protein>
<keyword evidence="2" id="KW-1185">Reference proteome</keyword>
<dbReference type="InterPro" id="IPR027417">
    <property type="entry name" value="P-loop_NTPase"/>
</dbReference>
<name>A0A1N7HHU1_9ACTN</name>
<reference evidence="2" key="1">
    <citation type="submission" date="2017-01" db="EMBL/GenBank/DDBJ databases">
        <authorList>
            <person name="Varghese N."/>
            <person name="Submissions S."/>
        </authorList>
    </citation>
    <scope>NUCLEOTIDE SEQUENCE [LARGE SCALE GENOMIC DNA]</scope>
    <source>
        <strain evidence="2">ATCC 12950</strain>
    </source>
</reference>
<organism evidence="1 2">
    <name type="scientific">Microbispora rosea</name>
    <dbReference type="NCBI Taxonomy" id="58117"/>
    <lineage>
        <taxon>Bacteria</taxon>
        <taxon>Bacillati</taxon>
        <taxon>Actinomycetota</taxon>
        <taxon>Actinomycetes</taxon>
        <taxon>Streptosporangiales</taxon>
        <taxon>Streptosporangiaceae</taxon>
        <taxon>Microbispora</taxon>
    </lineage>
</organism>
<evidence type="ECO:0000313" key="2">
    <source>
        <dbReference type="Proteomes" id="UP000186096"/>
    </source>
</evidence>
<evidence type="ECO:0000313" key="1">
    <source>
        <dbReference type="EMBL" id="SIS24429.1"/>
    </source>
</evidence>
<accession>A0A1N7HHU1</accession>
<dbReference type="EMBL" id="FTNI01000051">
    <property type="protein sequence ID" value="SIS24429.1"/>
    <property type="molecule type" value="Genomic_DNA"/>
</dbReference>
<dbReference type="Proteomes" id="UP000186096">
    <property type="component" value="Unassembled WGS sequence"/>
</dbReference>
<dbReference type="RefSeq" id="WP_076443115.1">
    <property type="nucleotide sequence ID" value="NZ_FTNI01000051.1"/>
</dbReference>
<dbReference type="STRING" id="58117.SAMN05421833_15121"/>
<proteinExistence type="predicted"/>
<dbReference type="Gene3D" id="3.40.50.300">
    <property type="entry name" value="P-loop containing nucleotide triphosphate hydrolases"/>
    <property type="match status" value="1"/>
</dbReference>